<proteinExistence type="predicted"/>
<feature type="region of interest" description="Disordered" evidence="1">
    <location>
        <begin position="1"/>
        <end position="21"/>
    </location>
</feature>
<protein>
    <submittedName>
        <fullName evidence="2">Uncharacterized conserved protein, DUF1365 family</fullName>
    </submittedName>
</protein>
<reference evidence="3" key="1">
    <citation type="submission" date="2015-08" db="EMBL/GenBank/DDBJ databases">
        <authorList>
            <person name="Varghese N."/>
        </authorList>
    </citation>
    <scope>NUCLEOTIDE SEQUENCE [LARGE SCALE GENOMIC DNA]</scope>
    <source>
        <strain evidence="3">DSM 23407</strain>
    </source>
</reference>
<dbReference type="PANTHER" id="PTHR33973">
    <property type="entry name" value="OS07G0153300 PROTEIN"/>
    <property type="match status" value="1"/>
</dbReference>
<evidence type="ECO:0000256" key="1">
    <source>
        <dbReference type="SAM" id="MobiDB-lite"/>
    </source>
</evidence>
<dbReference type="Proteomes" id="UP000183900">
    <property type="component" value="Unassembled WGS sequence"/>
</dbReference>
<keyword evidence="3" id="KW-1185">Reference proteome</keyword>
<dbReference type="EMBL" id="CYHE01000009">
    <property type="protein sequence ID" value="CUA98170.1"/>
    <property type="molecule type" value="Genomic_DNA"/>
</dbReference>
<gene>
    <name evidence="2" type="ORF">Ga0061067_10928</name>
</gene>
<feature type="compositionally biased region" description="Basic and acidic residues" evidence="1">
    <location>
        <begin position="1"/>
        <end position="11"/>
    </location>
</feature>
<feature type="compositionally biased region" description="Low complexity" evidence="1">
    <location>
        <begin position="274"/>
        <end position="284"/>
    </location>
</feature>
<dbReference type="RefSeq" id="WP_055456261.1">
    <property type="nucleotide sequence ID" value="NZ_CYHE01000009.1"/>
</dbReference>
<dbReference type="Pfam" id="PF07103">
    <property type="entry name" value="DUF1365"/>
    <property type="match status" value="1"/>
</dbReference>
<sequence length="296" mass="33024">MAAHRKTDGHAPTRVSGNGPAPAEAASLYAGQVMHARMKPVPHRFSYSVFSLLIDLDRLKDADRQSWFFSHRRFNLLSFHEKDHGPRDGSDLRAHVDRLLAEKGVARPARVLLLCYPRMLGYVFNPLSVYYAYDGEGTLTGIVYEVRNTFGDLHTYVAPVTADQVSEAGIRQTQDKQFYVSPFLDMVQTYHFRMMPPGETVRVRILETDPDGPSLAATFHGHHNSLTGRVILRECLRMPFMTLKVMGGIHWEALKLWLKGIRFHSKTSATAAAAGSGAQQAQKANAPADTEIYGKA</sequence>
<accession>A0A0K6I4W9</accession>
<feature type="region of interest" description="Disordered" evidence="1">
    <location>
        <begin position="274"/>
        <end position="296"/>
    </location>
</feature>
<dbReference type="PANTHER" id="PTHR33973:SF4">
    <property type="entry name" value="OS07G0153300 PROTEIN"/>
    <property type="match status" value="1"/>
</dbReference>
<evidence type="ECO:0000313" key="3">
    <source>
        <dbReference type="Proteomes" id="UP000183900"/>
    </source>
</evidence>
<evidence type="ECO:0000313" key="2">
    <source>
        <dbReference type="EMBL" id="CUA98170.1"/>
    </source>
</evidence>
<dbReference type="InterPro" id="IPR010775">
    <property type="entry name" value="DUF1365"/>
</dbReference>
<dbReference type="OrthoDB" id="9778801at2"/>
<organism evidence="2 3">
    <name type="scientific">Pannonibacter indicus</name>
    <dbReference type="NCBI Taxonomy" id="466044"/>
    <lineage>
        <taxon>Bacteria</taxon>
        <taxon>Pseudomonadati</taxon>
        <taxon>Pseudomonadota</taxon>
        <taxon>Alphaproteobacteria</taxon>
        <taxon>Hyphomicrobiales</taxon>
        <taxon>Stappiaceae</taxon>
        <taxon>Pannonibacter</taxon>
    </lineage>
</organism>
<dbReference type="AlphaFoldDB" id="A0A0K6I4W9"/>
<name>A0A0K6I4W9_9HYPH</name>